<keyword evidence="2" id="KW-0732">Signal</keyword>
<feature type="signal peptide" evidence="2">
    <location>
        <begin position="1"/>
        <end position="29"/>
    </location>
</feature>
<evidence type="ECO:0000313" key="4">
    <source>
        <dbReference type="Proteomes" id="UP000284375"/>
    </source>
</evidence>
<evidence type="ECO:0000256" key="2">
    <source>
        <dbReference type="SAM" id="SignalP"/>
    </source>
</evidence>
<comment type="caution">
    <text evidence="3">The sequence shown here is derived from an EMBL/GenBank/DDBJ whole genome shotgun (WGS) entry which is preliminary data.</text>
</comment>
<dbReference type="STRING" id="252740.A0A423V922"/>
<accession>A0A423V922</accession>
<organism evidence="3 4">
    <name type="scientific">Cytospora chrysosperma</name>
    <name type="common">Cytospora canker fungus</name>
    <name type="synonym">Sphaeria chrysosperma</name>
    <dbReference type="NCBI Taxonomy" id="252740"/>
    <lineage>
        <taxon>Eukaryota</taxon>
        <taxon>Fungi</taxon>
        <taxon>Dikarya</taxon>
        <taxon>Ascomycota</taxon>
        <taxon>Pezizomycotina</taxon>
        <taxon>Sordariomycetes</taxon>
        <taxon>Sordariomycetidae</taxon>
        <taxon>Diaporthales</taxon>
        <taxon>Cytosporaceae</taxon>
        <taxon>Cytospora</taxon>
    </lineage>
</organism>
<feature type="chain" id="PRO_5019306662" description="Secreted protein" evidence="2">
    <location>
        <begin position="30"/>
        <end position="115"/>
    </location>
</feature>
<reference evidence="3 4" key="1">
    <citation type="submission" date="2015-09" db="EMBL/GenBank/DDBJ databases">
        <title>Host preference determinants of Valsa canker pathogens revealed by comparative genomics.</title>
        <authorList>
            <person name="Yin Z."/>
            <person name="Huang L."/>
        </authorList>
    </citation>
    <scope>NUCLEOTIDE SEQUENCE [LARGE SCALE GENOMIC DNA]</scope>
    <source>
        <strain evidence="3 4">YSFL</strain>
    </source>
</reference>
<feature type="region of interest" description="Disordered" evidence="1">
    <location>
        <begin position="74"/>
        <end position="115"/>
    </location>
</feature>
<protein>
    <recommendedName>
        <fullName evidence="5">Secreted protein</fullName>
    </recommendedName>
</protein>
<dbReference type="OrthoDB" id="4934715at2759"/>
<feature type="compositionally biased region" description="Basic and acidic residues" evidence="1">
    <location>
        <begin position="75"/>
        <end position="93"/>
    </location>
</feature>
<keyword evidence="4" id="KW-1185">Reference proteome</keyword>
<sequence length="115" mass="12504">MGDRTRSLEGRTSAAIAMVLCMLLQRGQTMQRGEEIKAALRRTRAIWMRSSSSSREAQKGVETVSIILVRFSVDPTHRGPPDAYAENRFHSEDANPASQAAATRSAIKAGSSDAI</sequence>
<dbReference type="Proteomes" id="UP000284375">
    <property type="component" value="Unassembled WGS sequence"/>
</dbReference>
<dbReference type="AlphaFoldDB" id="A0A423V922"/>
<gene>
    <name evidence="3" type="ORF">VSDG_09868</name>
</gene>
<name>A0A423V922_CYTCH</name>
<dbReference type="EMBL" id="LJZO01000085">
    <property type="protein sequence ID" value="ROV87351.1"/>
    <property type="molecule type" value="Genomic_DNA"/>
</dbReference>
<evidence type="ECO:0000313" key="3">
    <source>
        <dbReference type="EMBL" id="ROV87351.1"/>
    </source>
</evidence>
<proteinExistence type="predicted"/>
<evidence type="ECO:0008006" key="5">
    <source>
        <dbReference type="Google" id="ProtNLM"/>
    </source>
</evidence>
<evidence type="ECO:0000256" key="1">
    <source>
        <dbReference type="SAM" id="MobiDB-lite"/>
    </source>
</evidence>